<sequence length="223" mass="25011">MKKKKAGCLSLTGCLSIFVLAVFVLLLLVVNTNLFKNLPFDTEPVVLKRLSEYQPMVEDELNKHELKQYTALVLGMMYQESKGKGTDPMQASESLGLGRNEIKDADASIKQGIKQFSKNYNTGKEKGVDLDTIIQSYNMGPGYIDYIAKNGGKHSENLAKQFSEIQVNANPELYNCGGNKSNFRYPYCYGDFSYSEKVNQKADTVEEKLNLDDSLTNEITLEE</sequence>
<reference evidence="3 4" key="2">
    <citation type="journal article" date="2016" name="Int. J. Syst. Evol. Microbiol.">
        <title>Bacillus gobiensis sp. nov., isolated from a soil sample.</title>
        <authorList>
            <person name="Liu B."/>
            <person name="Liu G.H."/>
            <person name="Cetin S."/>
            <person name="Schumann P."/>
            <person name="Pan Z.Z."/>
            <person name="Chen Q.Q."/>
        </authorList>
    </citation>
    <scope>NUCLEOTIDE SEQUENCE [LARGE SCALE GENOMIC DNA]</scope>
    <source>
        <strain evidence="3 4">FJAT-4402</strain>
    </source>
</reference>
<feature type="domain" description="CwlT-like lysozyme" evidence="2">
    <location>
        <begin position="48"/>
        <end position="201"/>
    </location>
</feature>
<protein>
    <recommendedName>
        <fullName evidence="2">CwlT-like lysozyme domain-containing protein</fullName>
    </recommendedName>
</protein>
<keyword evidence="1" id="KW-0812">Transmembrane</keyword>
<accession>A0A0M3R9E3</accession>
<dbReference type="Proteomes" id="UP000067625">
    <property type="component" value="Chromosome"/>
</dbReference>
<evidence type="ECO:0000259" key="2">
    <source>
        <dbReference type="Pfam" id="PF13702"/>
    </source>
</evidence>
<keyword evidence="4" id="KW-1185">Reference proteome</keyword>
<keyword evidence="1" id="KW-0472">Membrane</keyword>
<evidence type="ECO:0000256" key="1">
    <source>
        <dbReference type="SAM" id="Phobius"/>
    </source>
</evidence>
<gene>
    <name evidence="3" type="ORF">AM592_06575</name>
</gene>
<dbReference type="STRING" id="1441095.AM592_06575"/>
<reference evidence="4" key="1">
    <citation type="submission" date="2015-08" db="EMBL/GenBank/DDBJ databases">
        <title>Genome sequencing project for genomic taxonomy and phylogenomics of Bacillus-like bacteria.</title>
        <authorList>
            <person name="Liu B."/>
            <person name="Wang J."/>
            <person name="Zhu Y."/>
            <person name="Liu G."/>
            <person name="Chen Q."/>
            <person name="Chen Z."/>
            <person name="Lan J."/>
            <person name="Che J."/>
            <person name="Ge C."/>
            <person name="Shi H."/>
            <person name="Pan Z."/>
            <person name="Liu X."/>
        </authorList>
    </citation>
    <scope>NUCLEOTIDE SEQUENCE [LARGE SCALE GENOMIC DNA]</scope>
    <source>
        <strain evidence="4">FJAT-4402</strain>
    </source>
</reference>
<dbReference type="AlphaFoldDB" id="A0A0M3R9E3"/>
<dbReference type="EMBL" id="CP012600">
    <property type="protein sequence ID" value="ALC81292.1"/>
    <property type="molecule type" value="Genomic_DNA"/>
</dbReference>
<dbReference type="RefSeq" id="WP_053603048.1">
    <property type="nucleotide sequence ID" value="NZ_CP012600.1"/>
</dbReference>
<evidence type="ECO:0000313" key="4">
    <source>
        <dbReference type="Proteomes" id="UP000067625"/>
    </source>
</evidence>
<dbReference type="CDD" id="cd16891">
    <property type="entry name" value="CwlT-like"/>
    <property type="match status" value="1"/>
</dbReference>
<dbReference type="PATRIC" id="fig|1441095.3.peg.1452"/>
<evidence type="ECO:0000313" key="3">
    <source>
        <dbReference type="EMBL" id="ALC81292.1"/>
    </source>
</evidence>
<dbReference type="SUPFAM" id="SSF53955">
    <property type="entry name" value="Lysozyme-like"/>
    <property type="match status" value="1"/>
</dbReference>
<keyword evidence="1" id="KW-1133">Transmembrane helix</keyword>
<dbReference type="Pfam" id="PF13702">
    <property type="entry name" value="Lysozyme_like"/>
    <property type="match status" value="1"/>
</dbReference>
<dbReference type="InterPro" id="IPR047194">
    <property type="entry name" value="CwlT-like_lysozyme"/>
</dbReference>
<feature type="transmembrane region" description="Helical" evidence="1">
    <location>
        <begin position="7"/>
        <end position="30"/>
    </location>
</feature>
<dbReference type="Gene3D" id="1.10.530.10">
    <property type="match status" value="1"/>
</dbReference>
<proteinExistence type="predicted"/>
<organism evidence="3 4">
    <name type="scientific">Bacillus gobiensis</name>
    <dbReference type="NCBI Taxonomy" id="1441095"/>
    <lineage>
        <taxon>Bacteria</taxon>
        <taxon>Bacillati</taxon>
        <taxon>Bacillota</taxon>
        <taxon>Bacilli</taxon>
        <taxon>Bacillales</taxon>
        <taxon>Bacillaceae</taxon>
        <taxon>Bacillus</taxon>
    </lineage>
</organism>
<name>A0A0M3R9E3_9BACI</name>
<dbReference type="OrthoDB" id="9813368at2"/>
<dbReference type="InterPro" id="IPR023346">
    <property type="entry name" value="Lysozyme-like_dom_sf"/>
</dbReference>